<dbReference type="GO" id="GO:0004630">
    <property type="term" value="F:phospholipase D activity"/>
    <property type="evidence" value="ECO:0007669"/>
    <property type="project" value="UniProtKB-EC"/>
</dbReference>
<reference evidence="10" key="1">
    <citation type="journal article" date="2013" name="ISME J.">
        <title>A small predatory core genome in the divergent marine Bacteriovorax marinus SJ and the terrestrial Bdellovibrio bacteriovorus.</title>
        <authorList>
            <person name="Crossman L.C."/>
            <person name="Chen H."/>
            <person name="Cerdeno-Tarraga A.M."/>
            <person name="Brooks K."/>
            <person name="Quail M.A."/>
            <person name="Pineiro S.A."/>
            <person name="Hobley L."/>
            <person name="Sockett R.E."/>
            <person name="Bentley S.D."/>
            <person name="Parkhill J."/>
            <person name="Williams H.N."/>
            <person name="Stine O.C."/>
        </authorList>
    </citation>
    <scope>NUCLEOTIDE SEQUENCE [LARGE SCALE GENOMIC DNA]</scope>
    <source>
        <strain evidence="10">ATCC BAA-682 / DSM 15412 / SJ</strain>
    </source>
</reference>
<keyword evidence="10" id="KW-1185">Reference proteome</keyword>
<dbReference type="OrthoDB" id="9765044at2"/>
<keyword evidence="4" id="KW-0378">Hydrolase</keyword>
<evidence type="ECO:0000256" key="5">
    <source>
        <dbReference type="ARBA" id="ARBA00022963"/>
    </source>
</evidence>
<protein>
    <recommendedName>
        <fullName evidence="3">phospholipase D</fullName>
        <ecNumber evidence="3">3.1.4.4</ecNumber>
    </recommendedName>
</protein>
<evidence type="ECO:0000259" key="8">
    <source>
        <dbReference type="PROSITE" id="PS50035"/>
    </source>
</evidence>
<comment type="catalytic activity">
    <reaction evidence="1">
        <text>a 1,2-diacyl-sn-glycero-3-phosphocholine + H2O = a 1,2-diacyl-sn-glycero-3-phosphate + choline + H(+)</text>
        <dbReference type="Rhea" id="RHEA:14445"/>
        <dbReference type="ChEBI" id="CHEBI:15354"/>
        <dbReference type="ChEBI" id="CHEBI:15377"/>
        <dbReference type="ChEBI" id="CHEBI:15378"/>
        <dbReference type="ChEBI" id="CHEBI:57643"/>
        <dbReference type="ChEBI" id="CHEBI:58608"/>
        <dbReference type="EC" id="3.1.4.4"/>
    </reaction>
</comment>
<comment type="similarity">
    <text evidence="2">Belongs to the phospholipase D family.</text>
</comment>
<feature type="domain" description="PLD phosphodiesterase" evidence="8">
    <location>
        <begin position="106"/>
        <end position="133"/>
    </location>
</feature>
<dbReference type="HOGENOM" id="CLU_570819_0_0_7"/>
<evidence type="ECO:0000256" key="4">
    <source>
        <dbReference type="ARBA" id="ARBA00022801"/>
    </source>
</evidence>
<dbReference type="GO" id="GO:0006793">
    <property type="term" value="P:phosphorus metabolic process"/>
    <property type="evidence" value="ECO:0007669"/>
    <property type="project" value="UniProtKB-ARBA"/>
</dbReference>
<gene>
    <name evidence="9" type="ordered locus">BMS_3427</name>
</gene>
<dbReference type="EC" id="3.1.4.4" evidence="3"/>
<dbReference type="PANTHER" id="PTHR43856:SF1">
    <property type="entry name" value="MITOCHONDRIAL CARDIOLIPIN HYDROLASE"/>
    <property type="match status" value="1"/>
</dbReference>
<dbReference type="Pfam" id="PF13091">
    <property type="entry name" value="PLDc_2"/>
    <property type="match status" value="2"/>
</dbReference>
<dbReference type="PANTHER" id="PTHR43856">
    <property type="entry name" value="CARDIOLIPIN HYDROLASE"/>
    <property type="match status" value="1"/>
</dbReference>
<dbReference type="RefSeq" id="WP_014245938.1">
    <property type="nucleotide sequence ID" value="NC_016620.1"/>
</dbReference>
<feature type="chain" id="PRO_5003154386" description="phospholipase D" evidence="7">
    <location>
        <begin position="19"/>
        <end position="478"/>
    </location>
</feature>
<dbReference type="SUPFAM" id="SSF56024">
    <property type="entry name" value="Phospholipase D/nuclease"/>
    <property type="match status" value="2"/>
</dbReference>
<evidence type="ECO:0000256" key="7">
    <source>
        <dbReference type="SAM" id="SignalP"/>
    </source>
</evidence>
<organism evidence="9 10">
    <name type="scientific">Halobacteriovorax marinus (strain ATCC BAA-682 / DSM 15412 / SJ)</name>
    <name type="common">Bacteriovorax marinus</name>
    <dbReference type="NCBI Taxonomy" id="862908"/>
    <lineage>
        <taxon>Bacteria</taxon>
        <taxon>Pseudomonadati</taxon>
        <taxon>Bdellovibrionota</taxon>
        <taxon>Bacteriovoracia</taxon>
        <taxon>Bacteriovoracales</taxon>
        <taxon>Halobacteriovoraceae</taxon>
        <taxon>Halobacteriovorax</taxon>
    </lineage>
</organism>
<evidence type="ECO:0000313" key="9">
    <source>
        <dbReference type="EMBL" id="CBW28169.1"/>
    </source>
</evidence>
<feature type="signal peptide" evidence="7">
    <location>
        <begin position="1"/>
        <end position="18"/>
    </location>
</feature>
<dbReference type="KEGG" id="bmx:BMS_3427"/>
<sequence length="478" mass="54675">MKLISIILFTLLSLSSFADTKFYSKFSPHEGAQAFEIIYKEVKESKKYVYATIYSWSDKGITDSFKEALQNGVEVKIILHPSLAKKSSIKKVASELEALGADLKIAKMNMHEKFVLVDDVFVVNSSANMSGGAKNRYSENFIYHSDETVEGKSVLSQFKKEFIILWNSAKDIFTANEGIAEKLNLEALSNSPINSNASLYSSSMNFKIKENKPSSKAYKQGKYYTLSRIGGVKNQTWTVRDIILDNIKNAKSNIYLSLNHFNIREISDALIEAVKRGVDVKLAVDNQEFKTRINNKEMTPQFVSDWKALPGNKSKIAPVRVKYYSHSPSPRHWLLNHHKFIIVDYNESNFEETKLISGSYNLSKTAEHNQFDNMVVYKSVANKALFKSFKEEFDNQWFWNRDSSDKPKKEMIEQFTNLKDGTSIALHMKEAVSLNWKEVLSLRSKVSRAAKGFFRGLYSNKDCLYYDVTKSSFWGCPR</sequence>
<evidence type="ECO:0000256" key="2">
    <source>
        <dbReference type="ARBA" id="ARBA00008664"/>
    </source>
</evidence>
<name>E1X1K1_HALMS</name>
<dbReference type="GO" id="GO:0016891">
    <property type="term" value="F:RNA endonuclease activity producing 5'-phosphomonoesters, hydrolytic mechanism"/>
    <property type="evidence" value="ECO:0007669"/>
    <property type="project" value="TreeGrafter"/>
</dbReference>
<dbReference type="InterPro" id="IPR001736">
    <property type="entry name" value="PLipase_D/transphosphatidylase"/>
</dbReference>
<keyword evidence="7" id="KW-0732">Signal</keyword>
<dbReference type="PATRIC" id="fig|862908.3.peg.3279"/>
<dbReference type="Proteomes" id="UP000008963">
    <property type="component" value="Chromosome"/>
</dbReference>
<dbReference type="InterPro" id="IPR025202">
    <property type="entry name" value="PLD-like_dom"/>
</dbReference>
<evidence type="ECO:0000256" key="3">
    <source>
        <dbReference type="ARBA" id="ARBA00012027"/>
    </source>
</evidence>
<dbReference type="Gene3D" id="3.30.870.10">
    <property type="entry name" value="Endonuclease Chain A"/>
    <property type="match status" value="2"/>
</dbReference>
<dbReference type="GO" id="GO:0016042">
    <property type="term" value="P:lipid catabolic process"/>
    <property type="evidence" value="ECO:0007669"/>
    <property type="project" value="UniProtKB-KW"/>
</dbReference>
<evidence type="ECO:0000256" key="6">
    <source>
        <dbReference type="ARBA" id="ARBA00023098"/>
    </source>
</evidence>
<keyword evidence="6" id="KW-0443">Lipid metabolism</keyword>
<dbReference type="InterPro" id="IPR051406">
    <property type="entry name" value="PLD_domain"/>
</dbReference>
<evidence type="ECO:0000313" key="10">
    <source>
        <dbReference type="Proteomes" id="UP000008963"/>
    </source>
</evidence>
<dbReference type="PROSITE" id="PS50035">
    <property type="entry name" value="PLD"/>
    <property type="match status" value="1"/>
</dbReference>
<keyword evidence="5" id="KW-0442">Lipid degradation</keyword>
<accession>E1X1K1</accession>
<dbReference type="eggNOG" id="COG1502">
    <property type="taxonomic scope" value="Bacteria"/>
</dbReference>
<dbReference type="EMBL" id="FQ312005">
    <property type="protein sequence ID" value="CBW28169.1"/>
    <property type="molecule type" value="Genomic_DNA"/>
</dbReference>
<proteinExistence type="inferred from homology"/>
<evidence type="ECO:0000256" key="1">
    <source>
        <dbReference type="ARBA" id="ARBA00000798"/>
    </source>
</evidence>
<dbReference type="AlphaFoldDB" id="E1X1K1"/>
<dbReference type="STRING" id="862908.BMS_3427"/>